<accession>A0A077WDI2</accession>
<dbReference type="InterPro" id="IPR025715">
    <property type="entry name" value="FoP_C"/>
</dbReference>
<dbReference type="InterPro" id="IPR012677">
    <property type="entry name" value="Nucleotide-bd_a/b_plait_sf"/>
</dbReference>
<evidence type="ECO:0000313" key="5">
    <source>
        <dbReference type="EMBL" id="CDS04642.1"/>
    </source>
</evidence>
<feature type="region of interest" description="Disordered" evidence="3">
    <location>
        <begin position="83"/>
        <end position="111"/>
    </location>
</feature>
<dbReference type="SUPFAM" id="SSF54928">
    <property type="entry name" value="RNA-binding domain, RBD"/>
    <property type="match status" value="1"/>
</dbReference>
<dbReference type="GO" id="GO:0006406">
    <property type="term" value="P:mRNA export from nucleus"/>
    <property type="evidence" value="ECO:0007669"/>
    <property type="project" value="TreeGrafter"/>
</dbReference>
<dbReference type="OrthoDB" id="346839at2759"/>
<evidence type="ECO:0000256" key="2">
    <source>
        <dbReference type="PROSITE-ProRule" id="PRU00176"/>
    </source>
</evidence>
<feature type="region of interest" description="Disordered" evidence="3">
    <location>
        <begin position="1"/>
        <end position="55"/>
    </location>
</feature>
<dbReference type="GO" id="GO:0005634">
    <property type="term" value="C:nucleus"/>
    <property type="evidence" value="ECO:0007669"/>
    <property type="project" value="TreeGrafter"/>
</dbReference>
<gene>
    <name evidence="5" type="ORF">LRAMOSA07222</name>
</gene>
<feature type="compositionally biased region" description="Polar residues" evidence="3">
    <location>
        <begin position="20"/>
        <end position="34"/>
    </location>
</feature>
<dbReference type="GO" id="GO:0003729">
    <property type="term" value="F:mRNA binding"/>
    <property type="evidence" value="ECO:0007669"/>
    <property type="project" value="TreeGrafter"/>
</dbReference>
<evidence type="ECO:0000256" key="3">
    <source>
        <dbReference type="SAM" id="MobiDB-lite"/>
    </source>
</evidence>
<dbReference type="AlphaFoldDB" id="A0A077WDI2"/>
<feature type="domain" description="RRM" evidence="4">
    <location>
        <begin position="113"/>
        <end position="190"/>
    </location>
</feature>
<dbReference type="PANTHER" id="PTHR19965:SF35">
    <property type="entry name" value="RNA ANNEALING PROTEIN YRA1"/>
    <property type="match status" value="1"/>
</dbReference>
<organism evidence="5">
    <name type="scientific">Lichtheimia ramosa</name>
    <dbReference type="NCBI Taxonomy" id="688394"/>
    <lineage>
        <taxon>Eukaryota</taxon>
        <taxon>Fungi</taxon>
        <taxon>Fungi incertae sedis</taxon>
        <taxon>Mucoromycota</taxon>
        <taxon>Mucoromycotina</taxon>
        <taxon>Mucoromycetes</taxon>
        <taxon>Mucorales</taxon>
        <taxon>Lichtheimiaceae</taxon>
        <taxon>Lichtheimia</taxon>
    </lineage>
</organism>
<name>A0A077WDI2_9FUNG</name>
<dbReference type="EMBL" id="LK023315">
    <property type="protein sequence ID" value="CDS04642.1"/>
    <property type="molecule type" value="Genomic_DNA"/>
</dbReference>
<dbReference type="InterPro" id="IPR035979">
    <property type="entry name" value="RBD_domain_sf"/>
</dbReference>
<dbReference type="Pfam" id="PF13865">
    <property type="entry name" value="FoP_duplication"/>
    <property type="match status" value="1"/>
</dbReference>
<reference evidence="5" key="1">
    <citation type="journal article" date="2014" name="Genome Announc.">
        <title>De novo whole-genome sequence and genome annotation of Lichtheimia ramosa.</title>
        <authorList>
            <person name="Linde J."/>
            <person name="Schwartze V."/>
            <person name="Binder U."/>
            <person name="Lass-Florl C."/>
            <person name="Voigt K."/>
            <person name="Horn F."/>
        </authorList>
    </citation>
    <scope>NUCLEOTIDE SEQUENCE</scope>
    <source>
        <strain evidence="5">JMRC FSU:6197</strain>
    </source>
</reference>
<dbReference type="SMART" id="SM00360">
    <property type="entry name" value="RRM"/>
    <property type="match status" value="1"/>
</dbReference>
<feature type="region of interest" description="Disordered" evidence="3">
    <location>
        <begin position="190"/>
        <end position="258"/>
    </location>
</feature>
<dbReference type="Pfam" id="PF00076">
    <property type="entry name" value="RRM_1"/>
    <property type="match status" value="1"/>
</dbReference>
<evidence type="ECO:0000259" key="4">
    <source>
        <dbReference type="PROSITE" id="PS50102"/>
    </source>
</evidence>
<evidence type="ECO:0000256" key="1">
    <source>
        <dbReference type="ARBA" id="ARBA00022884"/>
    </source>
</evidence>
<dbReference type="CDD" id="cd12418">
    <property type="entry name" value="RRM_Aly_REF_like"/>
    <property type="match status" value="1"/>
</dbReference>
<feature type="compositionally biased region" description="Low complexity" evidence="3">
    <location>
        <begin position="198"/>
        <end position="208"/>
    </location>
</feature>
<proteinExistence type="predicted"/>
<dbReference type="PROSITE" id="PS50102">
    <property type="entry name" value="RRM"/>
    <property type="match status" value="1"/>
</dbReference>
<dbReference type="InterPro" id="IPR051229">
    <property type="entry name" value="ALYREF_mRNA_export"/>
</dbReference>
<dbReference type="Gene3D" id="3.30.70.330">
    <property type="match status" value="1"/>
</dbReference>
<sequence length="258" mass="27897">MASTLDKALDDIIKGKRTSQRSNGPKRSSGSLTSRDGARSGGVRKRNTQSSRLGATFVRTVQLRGDKPSGGKRRNVNQQWTHDLFDEDRHSGSSVVSRLGPRGGGNRPGQGGSELLVENLHYNVVEKDLQDLFGMVGQVEKARITFDRSGRSTGTAHVRFARQSDAEKALDKYNNVELDGQVMRIQMAPARRGGGGERSNSGGSTKSFGGRGGRRGGRGGRQGDGGSRKIRNEADLDEEMDAYMKSNADDDADKMALD</sequence>
<protein>
    <recommendedName>
        <fullName evidence="4">RRM domain-containing protein</fullName>
    </recommendedName>
</protein>
<feature type="compositionally biased region" description="Gly residues" evidence="3">
    <location>
        <begin position="101"/>
        <end position="111"/>
    </location>
</feature>
<dbReference type="InterPro" id="IPR000504">
    <property type="entry name" value="RRM_dom"/>
</dbReference>
<dbReference type="PANTHER" id="PTHR19965">
    <property type="entry name" value="RNA AND EXPORT FACTOR BINDING PROTEIN"/>
    <property type="match status" value="1"/>
</dbReference>
<keyword evidence="1 2" id="KW-0694">RNA-binding</keyword>